<sequence length="225" mass="25333">MNKFPYIEIERKTDILALAAFLMAFGGVLMQGYHLVRGAQLTLFAPEQVMLIFYQYHPEDTQKYIRIGARVAYANSGHTGHNAVVQKETVSFTLGGQTYNQVWQSVHKFKGTEARVEDEIISEAKPEPIQAGNAISREIYFAPHKLRCAKKQSKQKCDEGVNYLTKESFINLLSDVEQLEFTFSSKIFDQPDPIKVSCSIDVDFELISKLAAFGSAAPNCWPLDV</sequence>
<protein>
    <submittedName>
        <fullName evidence="1">Uncharacterized protein</fullName>
    </submittedName>
</protein>
<dbReference type="AlphaFoldDB" id="A0A1C3RCY2"/>
<gene>
    <name evidence="1" type="ORF">MTBPR1_10329</name>
</gene>
<dbReference type="EMBL" id="FLYE01000001">
    <property type="protein sequence ID" value="SCA55082.1"/>
    <property type="molecule type" value="Genomic_DNA"/>
</dbReference>
<organism evidence="1 2">
    <name type="scientific">Candidatus Terasakiella magnetica</name>
    <dbReference type="NCBI Taxonomy" id="1867952"/>
    <lineage>
        <taxon>Bacteria</taxon>
        <taxon>Pseudomonadati</taxon>
        <taxon>Pseudomonadota</taxon>
        <taxon>Alphaproteobacteria</taxon>
        <taxon>Rhodospirillales</taxon>
        <taxon>Terasakiellaceae</taxon>
        <taxon>Terasakiella</taxon>
    </lineage>
</organism>
<dbReference type="Proteomes" id="UP000231658">
    <property type="component" value="Unassembled WGS sequence"/>
</dbReference>
<accession>A0A1C3RCY2</accession>
<reference evidence="1 2" key="1">
    <citation type="submission" date="2016-07" db="EMBL/GenBank/DDBJ databases">
        <authorList>
            <person name="Lefevre C.T."/>
        </authorList>
    </citation>
    <scope>NUCLEOTIDE SEQUENCE [LARGE SCALE GENOMIC DNA]</scope>
    <source>
        <strain evidence="1">PR1</strain>
    </source>
</reference>
<keyword evidence="2" id="KW-1185">Reference proteome</keyword>
<evidence type="ECO:0000313" key="1">
    <source>
        <dbReference type="EMBL" id="SCA55082.1"/>
    </source>
</evidence>
<dbReference type="STRING" id="1867952.MTBPR1_10329"/>
<name>A0A1C3RCY2_9PROT</name>
<proteinExistence type="predicted"/>
<evidence type="ECO:0000313" key="2">
    <source>
        <dbReference type="Proteomes" id="UP000231658"/>
    </source>
</evidence>